<dbReference type="Pfam" id="PF15714">
    <property type="entry name" value="SpoVT_C"/>
    <property type="match status" value="1"/>
</dbReference>
<dbReference type="Gene3D" id="3.30.450.40">
    <property type="match status" value="1"/>
</dbReference>
<dbReference type="InterPro" id="IPR029016">
    <property type="entry name" value="GAF-like_dom_sf"/>
</dbReference>
<proteinExistence type="predicted"/>
<evidence type="ECO:0000313" key="9">
    <source>
        <dbReference type="EMBL" id="MBC8559071.1"/>
    </source>
</evidence>
<dbReference type="Pfam" id="PF04014">
    <property type="entry name" value="MazE_antitoxin"/>
    <property type="match status" value="1"/>
</dbReference>
<dbReference type="GO" id="GO:0030435">
    <property type="term" value="P:sporulation resulting in formation of a cellular spore"/>
    <property type="evidence" value="ECO:0007669"/>
    <property type="project" value="UniProtKB-KW"/>
</dbReference>
<evidence type="ECO:0000259" key="8">
    <source>
        <dbReference type="PROSITE" id="PS51740"/>
    </source>
</evidence>
<dbReference type="NCBIfam" id="TIGR01439">
    <property type="entry name" value="lp_hng_hel_AbrB"/>
    <property type="match status" value="1"/>
</dbReference>
<comment type="caution">
    <text evidence="9">The sequence shown here is derived from an EMBL/GenBank/DDBJ whole genome shotgun (WGS) entry which is preliminary data.</text>
</comment>
<dbReference type="SUPFAM" id="SSF89447">
    <property type="entry name" value="AbrB/MazE/MraZ-like"/>
    <property type="match status" value="1"/>
</dbReference>
<keyword evidence="5" id="KW-0010">Activator</keyword>
<keyword evidence="10" id="KW-1185">Reference proteome</keyword>
<protein>
    <submittedName>
        <fullName evidence="9">AbrB/MazE/SpoVT family DNA-binding domain-containing protein</fullName>
    </submittedName>
</protein>
<feature type="domain" description="SpoVT-AbrB" evidence="8">
    <location>
        <begin position="5"/>
        <end position="51"/>
    </location>
</feature>
<keyword evidence="3" id="KW-0805">Transcription regulation</keyword>
<keyword evidence="4 7" id="KW-0238">DNA-binding</keyword>
<keyword evidence="6" id="KW-0804">Transcription</keyword>
<dbReference type="PANTHER" id="PTHR36432">
    <property type="match status" value="1"/>
</dbReference>
<dbReference type="InterPro" id="IPR007159">
    <property type="entry name" value="SpoVT-AbrB_dom"/>
</dbReference>
<evidence type="ECO:0000256" key="5">
    <source>
        <dbReference type="ARBA" id="ARBA00023159"/>
    </source>
</evidence>
<evidence type="ECO:0000256" key="2">
    <source>
        <dbReference type="ARBA" id="ARBA00022969"/>
    </source>
</evidence>
<organism evidence="9 10">
    <name type="scientific">Fumia xinanensis</name>
    <dbReference type="NCBI Taxonomy" id="2763659"/>
    <lineage>
        <taxon>Bacteria</taxon>
        <taxon>Bacillati</taxon>
        <taxon>Bacillota</taxon>
        <taxon>Clostridia</taxon>
        <taxon>Eubacteriales</taxon>
        <taxon>Oscillospiraceae</taxon>
        <taxon>Fumia</taxon>
    </lineage>
</organism>
<sequence>MKATGIVRRIDDLGRVVIPKEIRRTMRIREGDPLEIYTNSEGEVIFKKYSPIGEIAGFAGQYAEVLHKLAGLPAIVCDRDHVIAVSGIPKKELLERRVTPALEELADSRKSVACTGPDGPKVKAVEGVSRYAVACSPIIASGDVAGSILLISGNGDDAYATDVQVKLVQAAAAFLGKQMEE</sequence>
<keyword evidence="1" id="KW-0678">Repressor</keyword>
<evidence type="ECO:0000256" key="7">
    <source>
        <dbReference type="PROSITE-ProRule" id="PRU01076"/>
    </source>
</evidence>
<accession>A0A926E0I7</accession>
<evidence type="ECO:0000256" key="6">
    <source>
        <dbReference type="ARBA" id="ARBA00023163"/>
    </source>
</evidence>
<dbReference type="EMBL" id="JACRSV010000001">
    <property type="protein sequence ID" value="MBC8559071.1"/>
    <property type="molecule type" value="Genomic_DNA"/>
</dbReference>
<dbReference type="InterPro" id="IPR037914">
    <property type="entry name" value="SpoVT-AbrB_sf"/>
</dbReference>
<evidence type="ECO:0000313" key="10">
    <source>
        <dbReference type="Proteomes" id="UP000610760"/>
    </source>
</evidence>
<dbReference type="Proteomes" id="UP000610760">
    <property type="component" value="Unassembled WGS sequence"/>
</dbReference>
<dbReference type="PROSITE" id="PS51740">
    <property type="entry name" value="SPOVT_ABRB"/>
    <property type="match status" value="1"/>
</dbReference>
<dbReference type="SMART" id="SM00966">
    <property type="entry name" value="SpoVT_AbrB"/>
    <property type="match status" value="1"/>
</dbReference>
<evidence type="ECO:0000256" key="1">
    <source>
        <dbReference type="ARBA" id="ARBA00022491"/>
    </source>
</evidence>
<dbReference type="AlphaFoldDB" id="A0A926E0I7"/>
<reference evidence="9" key="1">
    <citation type="submission" date="2020-08" db="EMBL/GenBank/DDBJ databases">
        <title>Genome public.</title>
        <authorList>
            <person name="Liu C."/>
            <person name="Sun Q."/>
        </authorList>
    </citation>
    <scope>NUCLEOTIDE SEQUENCE</scope>
    <source>
        <strain evidence="9">NSJ-33</strain>
    </source>
</reference>
<dbReference type="FunFam" id="2.10.260.10:FF:000001">
    <property type="entry name" value="Stage V sporulation protein T"/>
    <property type="match status" value="1"/>
</dbReference>
<dbReference type="PANTHER" id="PTHR36432:SF1">
    <property type="entry name" value="STAGE V SPORULATION PROTEIN T"/>
    <property type="match status" value="1"/>
</dbReference>
<dbReference type="GO" id="GO:0003677">
    <property type="term" value="F:DNA binding"/>
    <property type="evidence" value="ECO:0007669"/>
    <property type="project" value="UniProtKB-UniRule"/>
</dbReference>
<keyword evidence="2" id="KW-0749">Sporulation</keyword>
<evidence type="ECO:0000256" key="4">
    <source>
        <dbReference type="ARBA" id="ARBA00023125"/>
    </source>
</evidence>
<dbReference type="GO" id="GO:0042802">
    <property type="term" value="F:identical protein binding"/>
    <property type="evidence" value="ECO:0007669"/>
    <property type="project" value="UniProtKB-ARBA"/>
</dbReference>
<dbReference type="InterPro" id="IPR052731">
    <property type="entry name" value="B_subtilis_Trans_State_Reg"/>
</dbReference>
<dbReference type="Gene3D" id="2.10.260.10">
    <property type="match status" value="1"/>
</dbReference>
<dbReference type="RefSeq" id="WP_249293964.1">
    <property type="nucleotide sequence ID" value="NZ_JACRSV010000001.1"/>
</dbReference>
<name>A0A926E0I7_9FIRM</name>
<evidence type="ECO:0000256" key="3">
    <source>
        <dbReference type="ARBA" id="ARBA00023015"/>
    </source>
</evidence>
<gene>
    <name evidence="9" type="ORF">H8710_03190</name>
</gene>